<gene>
    <name evidence="3" type="ORF">JKJ07_40815</name>
</gene>
<dbReference type="RefSeq" id="WP_202997391.1">
    <property type="nucleotide sequence ID" value="NZ_JAENHO010000015.1"/>
</dbReference>
<organism evidence="3 4">
    <name type="scientific">Paractinoplanes lichenicola</name>
    <dbReference type="NCBI Taxonomy" id="2802976"/>
    <lineage>
        <taxon>Bacteria</taxon>
        <taxon>Bacillati</taxon>
        <taxon>Actinomycetota</taxon>
        <taxon>Actinomycetes</taxon>
        <taxon>Micromonosporales</taxon>
        <taxon>Micromonosporaceae</taxon>
        <taxon>Paractinoplanes</taxon>
    </lineage>
</organism>
<evidence type="ECO:0000313" key="3">
    <source>
        <dbReference type="EMBL" id="MBL7260651.1"/>
    </source>
</evidence>
<sequence>MTGPDLCGSDPDPVVFYRITELITKRLAPGDRRGQQQRRGDLLRRVQCLSPPSADALAMRLTTAAPQDPLTRPFRQLPRPDREAVLAALRRAAAAAPLIARNRVLATAASLSPVVARRMYLAEVREALAQVGTWTAEQQYAQALAALAELMKVDSGPRFADVDRALRATVAGAAARLRVQLVALHRPALRPGYPAGPAVGFLGTPGLPGLLAAGAAAGAGAAGAATGAGAGAAAGAAAAGATGAAAGAGATGAGAAGAGAAAAVAVPVLAVAAIAIGTVAVFSYVRSRGPLIGDELALRLAALASLTQAMRELSRTAEAAAAAEAATARRPRTLDQTDSDTVPELFQPPEEETEPRRRQRRCHQEWVGRLYGPRWNVYYHDMYATAMVERLRLERFGVDPHNERRLYPHAGGTPRDYDSYDPSRDAYLEFKTKHGYLGEEGLTRNDKIVGTANQARMRLIGQAAGQREDLIRCGLYDAKLIWYFQEEAAAEEMGKLLAGTVNEVIHEEWKPGRLRGR</sequence>
<keyword evidence="4" id="KW-1185">Reference proteome</keyword>
<name>A0ABS1W1N5_9ACTN</name>
<evidence type="ECO:0000256" key="1">
    <source>
        <dbReference type="SAM" id="MobiDB-lite"/>
    </source>
</evidence>
<keyword evidence="2" id="KW-0472">Membrane</keyword>
<evidence type="ECO:0000256" key="2">
    <source>
        <dbReference type="SAM" id="Phobius"/>
    </source>
</evidence>
<feature type="transmembrane region" description="Helical" evidence="2">
    <location>
        <begin position="260"/>
        <end position="285"/>
    </location>
</feature>
<dbReference type="EMBL" id="JAENHO010000015">
    <property type="protein sequence ID" value="MBL7260651.1"/>
    <property type="molecule type" value="Genomic_DNA"/>
</dbReference>
<comment type="caution">
    <text evidence="3">The sequence shown here is derived from an EMBL/GenBank/DDBJ whole genome shotgun (WGS) entry which is preliminary data.</text>
</comment>
<dbReference type="Proteomes" id="UP000598996">
    <property type="component" value="Unassembled WGS sequence"/>
</dbReference>
<accession>A0ABS1W1N5</accession>
<feature type="region of interest" description="Disordered" evidence="1">
    <location>
        <begin position="322"/>
        <end position="361"/>
    </location>
</feature>
<keyword evidence="2" id="KW-1133">Transmembrane helix</keyword>
<proteinExistence type="predicted"/>
<evidence type="ECO:0008006" key="5">
    <source>
        <dbReference type="Google" id="ProtNLM"/>
    </source>
</evidence>
<protein>
    <recommendedName>
        <fullName evidence="5">Tox-REase-5 domain-containing protein</fullName>
    </recommendedName>
</protein>
<evidence type="ECO:0000313" key="4">
    <source>
        <dbReference type="Proteomes" id="UP000598996"/>
    </source>
</evidence>
<reference evidence="3 4" key="1">
    <citation type="submission" date="2021-01" db="EMBL/GenBank/DDBJ databases">
        <title>Actinoplanes sp. nov. LDG1-01 isolated from lichen.</title>
        <authorList>
            <person name="Saeng-In P."/>
            <person name="Phongsopitanun W."/>
            <person name="Kanchanasin P."/>
            <person name="Yuki M."/>
            <person name="Kudo T."/>
            <person name="Ohkuma M."/>
            <person name="Tanasupawat S."/>
        </authorList>
    </citation>
    <scope>NUCLEOTIDE SEQUENCE [LARGE SCALE GENOMIC DNA]</scope>
    <source>
        <strain evidence="3 4">LDG1-01</strain>
    </source>
</reference>
<keyword evidence="2" id="KW-0812">Transmembrane</keyword>